<evidence type="ECO:0000313" key="1">
    <source>
        <dbReference type="EMBL" id="OTA04146.1"/>
    </source>
</evidence>
<dbReference type="OrthoDB" id="184880at2759"/>
<comment type="caution">
    <text evidence="1">The sequence shown here is derived from an EMBL/GenBank/DDBJ whole genome shotgun (WGS) entry which is preliminary data.</text>
</comment>
<reference evidence="1 2" key="1">
    <citation type="journal article" date="2015" name="Genome Announc.">
        <title>Genome sequence and annotation of Trichoderma parareesei, the ancestor of the cellulase producer Trichoderma reesei.</title>
        <authorList>
            <person name="Yang D."/>
            <person name="Pomraning K."/>
            <person name="Kopchinskiy A."/>
            <person name="Karimi Aghcheh R."/>
            <person name="Atanasova L."/>
            <person name="Chenthamara K."/>
            <person name="Baker S.E."/>
            <person name="Zhang R."/>
            <person name="Shen Q."/>
            <person name="Freitag M."/>
            <person name="Kubicek C.P."/>
            <person name="Druzhinina I.S."/>
        </authorList>
    </citation>
    <scope>NUCLEOTIDE SEQUENCE [LARGE SCALE GENOMIC DNA]</scope>
    <source>
        <strain evidence="1 2">CBS 125925</strain>
    </source>
</reference>
<dbReference type="InterPro" id="IPR029063">
    <property type="entry name" value="SAM-dependent_MTases_sf"/>
</dbReference>
<proteinExistence type="predicted"/>
<gene>
    <name evidence="1" type="ORF">A9Z42_0047230</name>
</gene>
<keyword evidence="2" id="KW-1185">Reference proteome</keyword>
<name>A0A2H2ZPW9_TRIPA</name>
<dbReference type="Gene3D" id="3.40.50.150">
    <property type="entry name" value="Vaccinia Virus protein VP39"/>
    <property type="match status" value="1"/>
</dbReference>
<evidence type="ECO:0000313" key="2">
    <source>
        <dbReference type="Proteomes" id="UP000219286"/>
    </source>
</evidence>
<protein>
    <recommendedName>
        <fullName evidence="3">Methyltransferase domain-containing protein</fullName>
    </recommendedName>
</protein>
<sequence length="250" mass="27546">MASTAESGKDATNEAARTAYILPNNRQEIERMKNQHEWIKGSFGGLIKAPIDFEAKNQKILDSAAADGTWLCDVSSLFPTETELVGFDIAAELYPPPETLPSNVSLVLGDLTKNLPAEWTANFDLVHQRFIFPSFTAVVVREILERLTDCVKPGGWIQLVEPAANENVSGPGPSAFTTLHHIASLFMKCPSPKQVILAQLAKLGFVNINVHSVDIVVGKFQDNRELDIRGRKSMRAALNNMYPMTRQVSP</sequence>
<organism evidence="1 2">
    <name type="scientific">Trichoderma parareesei</name>
    <name type="common">Filamentous fungus</name>
    <dbReference type="NCBI Taxonomy" id="858221"/>
    <lineage>
        <taxon>Eukaryota</taxon>
        <taxon>Fungi</taxon>
        <taxon>Dikarya</taxon>
        <taxon>Ascomycota</taxon>
        <taxon>Pezizomycotina</taxon>
        <taxon>Sordariomycetes</taxon>
        <taxon>Hypocreomycetidae</taxon>
        <taxon>Hypocreales</taxon>
        <taxon>Hypocreaceae</taxon>
        <taxon>Trichoderma</taxon>
    </lineage>
</organism>
<dbReference type="SUPFAM" id="SSF53335">
    <property type="entry name" value="S-adenosyl-L-methionine-dependent methyltransferases"/>
    <property type="match status" value="1"/>
</dbReference>
<accession>A0A2H2ZPW9</accession>
<dbReference type="CDD" id="cd02440">
    <property type="entry name" value="AdoMet_MTases"/>
    <property type="match status" value="1"/>
</dbReference>
<dbReference type="AlphaFoldDB" id="A0A2H2ZPW9"/>
<dbReference type="Proteomes" id="UP000219286">
    <property type="component" value="Unassembled WGS sequence"/>
</dbReference>
<evidence type="ECO:0008006" key="3">
    <source>
        <dbReference type="Google" id="ProtNLM"/>
    </source>
</evidence>
<dbReference type="EMBL" id="LFMI01000476">
    <property type="protein sequence ID" value="OTA04146.1"/>
    <property type="molecule type" value="Genomic_DNA"/>
</dbReference>